<evidence type="ECO:0000313" key="1">
    <source>
        <dbReference type="EMBL" id="ETY70985.1"/>
    </source>
</evidence>
<dbReference type="AlphaFoldDB" id="W4N8J2"/>
<comment type="caution">
    <text evidence="1">The sequence shown here is derived from an EMBL/GenBank/DDBJ whole genome shotgun (WGS) entry which is preliminary data.</text>
</comment>
<proteinExistence type="predicted"/>
<evidence type="ECO:0000313" key="2">
    <source>
        <dbReference type="Proteomes" id="UP000019155"/>
    </source>
</evidence>
<dbReference type="Proteomes" id="UP000019155">
    <property type="component" value="Unassembled WGS sequence"/>
</dbReference>
<dbReference type="STRING" id="1435051.BMOU_1848"/>
<dbReference type="PATRIC" id="fig|1435051.3.peg.1840"/>
<dbReference type="RefSeq" id="WP_162848714.1">
    <property type="nucleotide sequence ID" value="NZ_AZMV01000007.1"/>
</dbReference>
<accession>W4N8J2</accession>
<keyword evidence="2" id="KW-1185">Reference proteome</keyword>
<organism evidence="1 2">
    <name type="scientific">Bifidobacterium moukalabense DSM 27321</name>
    <dbReference type="NCBI Taxonomy" id="1435051"/>
    <lineage>
        <taxon>Bacteria</taxon>
        <taxon>Bacillati</taxon>
        <taxon>Actinomycetota</taxon>
        <taxon>Actinomycetes</taxon>
        <taxon>Bifidobacteriales</taxon>
        <taxon>Bifidobacteriaceae</taxon>
        <taxon>Bifidobacterium</taxon>
    </lineage>
</organism>
<name>W4N8J2_9BIFI</name>
<sequence length="50" mass="5599">MSVTVKRWTSCGVVFFELIVETEDGVSLRAPLTGAELEDLERQIAECLEQ</sequence>
<gene>
    <name evidence="1" type="ORF">BMOU_1848</name>
</gene>
<reference evidence="1 2" key="1">
    <citation type="journal article" date="2014" name="Genome Announc.">
        <title>The Genome Sequence of Bifidobacterium moukalabense DSM 27321 Highlights the Close Phylogenetic Relatedness with the Bifidobacterium dentium Taxon.</title>
        <authorList>
            <person name="Lugli G.A."/>
            <person name="Duranti S."/>
            <person name="Milani C."/>
            <person name="Turroni F."/>
            <person name="Viappiani A."/>
            <person name="Mangifesta M."/>
            <person name="van Sinderen D."/>
            <person name="Ventura M."/>
        </authorList>
    </citation>
    <scope>NUCLEOTIDE SEQUENCE [LARGE SCALE GENOMIC DNA]</scope>
    <source>
        <strain evidence="1 2">DSM 27321</strain>
    </source>
</reference>
<protein>
    <submittedName>
        <fullName evidence="1">Uncharacterized protein</fullName>
    </submittedName>
</protein>
<dbReference type="GeneID" id="97503311"/>
<dbReference type="EMBL" id="AZMV01000007">
    <property type="protein sequence ID" value="ETY70985.1"/>
    <property type="molecule type" value="Genomic_DNA"/>
</dbReference>